<dbReference type="SFLD" id="SFLDF00027">
    <property type="entry name" value="p-type_atpase"/>
    <property type="match status" value="1"/>
</dbReference>
<feature type="domain" description="P-type ATPase C-terminal" evidence="15">
    <location>
        <begin position="1427"/>
        <end position="1669"/>
    </location>
</feature>
<feature type="transmembrane region" description="Helical" evidence="12">
    <location>
        <begin position="1604"/>
        <end position="1624"/>
    </location>
</feature>
<dbReference type="EC" id="7.6.2.1" evidence="12"/>
<keyword evidence="8 12" id="KW-1278">Translocase</keyword>
<keyword evidence="6 12" id="KW-0067">ATP-binding</keyword>
<evidence type="ECO:0000256" key="11">
    <source>
        <dbReference type="ARBA" id="ARBA00034036"/>
    </source>
</evidence>
<evidence type="ECO:0000256" key="7">
    <source>
        <dbReference type="ARBA" id="ARBA00022842"/>
    </source>
</evidence>
<feature type="transmembrane region" description="Helical" evidence="12">
    <location>
        <begin position="1644"/>
        <end position="1667"/>
    </location>
</feature>
<evidence type="ECO:0000259" key="15">
    <source>
        <dbReference type="Pfam" id="PF16212"/>
    </source>
</evidence>
<dbReference type="PANTHER" id="PTHR24092">
    <property type="entry name" value="PROBABLE PHOSPHOLIPID-TRANSPORTING ATPASE"/>
    <property type="match status" value="1"/>
</dbReference>
<gene>
    <name evidence="16" type="ORF">PCOR1329_LOCUS35902</name>
</gene>
<dbReference type="SUPFAM" id="SSF81665">
    <property type="entry name" value="Calcium ATPase, transmembrane domain M"/>
    <property type="match status" value="1"/>
</dbReference>
<feature type="region of interest" description="Disordered" evidence="13">
    <location>
        <begin position="738"/>
        <end position="757"/>
    </location>
</feature>
<feature type="compositionally biased region" description="Basic and acidic residues" evidence="13">
    <location>
        <begin position="7"/>
        <end position="28"/>
    </location>
</feature>
<dbReference type="Proteomes" id="UP001189429">
    <property type="component" value="Unassembled WGS sequence"/>
</dbReference>
<dbReference type="InterPro" id="IPR032631">
    <property type="entry name" value="P-type_ATPase_N"/>
</dbReference>
<protein>
    <recommendedName>
        <fullName evidence="12">Phospholipid-transporting ATPase</fullName>
        <ecNumber evidence="12">7.6.2.1</ecNumber>
    </recommendedName>
</protein>
<feature type="compositionally biased region" description="Low complexity" evidence="13">
    <location>
        <begin position="29"/>
        <end position="40"/>
    </location>
</feature>
<comment type="subcellular location">
    <subcellularLocation>
        <location evidence="1 12">Membrane</location>
        <topology evidence="1 12">Multi-pass membrane protein</topology>
    </subcellularLocation>
</comment>
<name>A0ABN9T5X0_9DINO</name>
<dbReference type="InterPro" id="IPR008250">
    <property type="entry name" value="ATPase_P-typ_transduc_dom_A_sf"/>
</dbReference>
<reference evidence="16" key="1">
    <citation type="submission" date="2023-10" db="EMBL/GenBank/DDBJ databases">
        <authorList>
            <person name="Chen Y."/>
            <person name="Shah S."/>
            <person name="Dougan E. K."/>
            <person name="Thang M."/>
            <person name="Chan C."/>
        </authorList>
    </citation>
    <scope>NUCLEOTIDE SEQUENCE [LARGE SCALE GENOMIC DNA]</scope>
</reference>
<feature type="transmembrane region" description="Helical" evidence="12">
    <location>
        <begin position="1488"/>
        <end position="1507"/>
    </location>
</feature>
<evidence type="ECO:0000256" key="2">
    <source>
        <dbReference type="ARBA" id="ARBA00008109"/>
    </source>
</evidence>
<keyword evidence="3 12" id="KW-0812">Transmembrane</keyword>
<dbReference type="Pfam" id="PF16209">
    <property type="entry name" value="PhoLip_ATPase_N"/>
    <property type="match status" value="1"/>
</dbReference>
<dbReference type="PROSITE" id="PS00154">
    <property type="entry name" value="ATPASE_E1_E2"/>
    <property type="match status" value="1"/>
</dbReference>
<sequence length="1715" mass="184740">MVPTRTSEFDPSREGSKSRRLDLKRDTSADPAAAMRAGPAAAPPPVACPRAPPPPPEQAGGAGPPGPPREVRCRLESVPDVPGGCATVVPRLARQAMTAAGEANPPATEAAMPDRAFPAAAMLHEVLRVAATESPPWPRAEAALAARLSAVPALADRAAVVELAGELHMPPAQFVDDITVACPSIGAVRAVLSPEDESACSRYARTFKSFFSREKSKTCVLPVLGAPPPSLAGCPEVDRKVLLGILVDSDLTFYPFLREIVAVGHSCFSKLLYAAESGGFSIPVAAAQVPARVESVVLYAAPLLAAVPGAESTMNKLQVTWGRRLLGCHKGPPIRHAVVVAQCGWPMRLGTRFLEKALMARARLMVLPGDHQGALMLRAARSLATPTWESAVVALAQRLAPPPPDLEGHPLFPAALLNEARVSSAARKAILKSYRLEVLRPSLLRYDRAAYAKAAMPILAPFNRSFAALCTFPSPLDLDLLAGEPGPSFWSHYRLWAVARMTGKWPLSVMGGEEHPMHLRRCRACGSHRVSVRHALSACPVLDRERRELFPGDPAPDLLLQLLFGDTTCSITRIQHVGFAGRAIRRSLGSRCPARWRSAWSAGVPSEDEPAVQPVASAASCESDGLAAEPGGPSWEPEDWAHEVLLAAGGAQVWPPAAAARTNAVRTARFTLLSWLPKSLLLQLRRAANAWALLIGVLAAALGDDSPQAPGLILTILSIILLWTSGRELSDDLGRQRDDLASNSWPTQRLSTDHGGDPPQFCEVERQDCRLGDVLLLRGGQMVPADLLLVACSGTQGTCYVSTSSLDGERHLKQRTVPGALRSCGAMAGGTAEAAAACVLEARALVRLQAPCVDLSTVGCSIMVGDAVQRVDCGSFLLRGSRVDATDWAVGAVCYVGGQTKARLNAIAVQSKVSYMQRKLNYFIVCTLVGIVALSTAWSILEQFALEDTFDFGQMIVRLAQYLIILYPVVPLTMYVNYEVLQLALVRGLHKDEEMHGLQSREPVEVRTSDLIEELGQVDYVFSDKTGTLTQNDMRFAACCIGSGAPMTALEAQLVTKGGALALDGVAAAFFETLATCHTVQLSSDGHYQGESPDEVALVQAAADLGFVLSSREETGTGSLLRLQTPGGARCARVAEVLAFTSDRRRMSVVCPDHERGGATVLTKGADSAVEPLLARPLPTATRQALEGFARRGLRTLVLGRGRVPEATYAGWRRRWARADASMRGREAKLAALALAVEVNLELVGVTAVEDRLQEGVGDTLVALRRAGIRAWVLTGDKVSTAVEISHACGLFDERTSVVRIVATASADHTTQLLRVALANARALRASDQPLSLGLVLDGQAAQHAMEHGEVRELLYQLGRLCNACVACRMSPRQKEQLVRLVAQESRSRERRQSVVLAIGDGANDVPMIQAADVGVGLRGREGTQAVQASDVAVSDFRCLRRLLLCHGRDSYRILALFICWFLYKNLLLAWATILYAPGSSYQGAPAYPPSLVNCPIWTFIVLPVFATDKDDDYCTSLEHPELYKLGTQRTYFNFWVVTGWMLLASLHGIIAWVVPMYSLTDEEDRQQQSPAFWKASLTAFTVQLTMANLTLLMSLAKPVRKSALAPVAGAMIAYVIFLFLVSYPLRFIDRSVAGLAPDVFVSWRHLLCMLLLPPVVILMDLAAVGLKAMASRAYQERGELPSAKSCGAQCFEAFMRLRSVRLEVQTDSQTVSSP</sequence>
<keyword evidence="7 12" id="KW-0460">Magnesium</keyword>
<feature type="transmembrane region" description="Helical" evidence="12">
    <location>
        <begin position="1533"/>
        <end position="1556"/>
    </location>
</feature>
<accession>A0ABN9T5X0</accession>
<keyword evidence="17" id="KW-1185">Reference proteome</keyword>
<keyword evidence="5 12" id="KW-0547">Nucleotide-binding</keyword>
<feature type="transmembrane region" description="Helical" evidence="12">
    <location>
        <begin position="1576"/>
        <end position="1597"/>
    </location>
</feature>
<comment type="catalytic activity">
    <reaction evidence="11 12">
        <text>ATP + H2O + phospholipidSide 1 = ADP + phosphate + phospholipidSide 2.</text>
        <dbReference type="EC" id="7.6.2.1"/>
    </reaction>
</comment>
<dbReference type="InterPro" id="IPR001757">
    <property type="entry name" value="P_typ_ATPase"/>
</dbReference>
<dbReference type="InterPro" id="IPR023299">
    <property type="entry name" value="ATPase_P-typ_cyto_dom_N"/>
</dbReference>
<dbReference type="InterPro" id="IPR006539">
    <property type="entry name" value="P-type_ATPase_IV"/>
</dbReference>
<keyword evidence="4" id="KW-0479">Metal-binding</keyword>
<evidence type="ECO:0000256" key="1">
    <source>
        <dbReference type="ARBA" id="ARBA00004141"/>
    </source>
</evidence>
<dbReference type="PANTHER" id="PTHR24092:SF218">
    <property type="entry name" value="PHOSPHOLIPID-TRANSPORTING ATPASE"/>
    <property type="match status" value="1"/>
</dbReference>
<dbReference type="Gene3D" id="3.40.50.1000">
    <property type="entry name" value="HAD superfamily/HAD-like"/>
    <property type="match status" value="1"/>
</dbReference>
<evidence type="ECO:0000256" key="13">
    <source>
        <dbReference type="SAM" id="MobiDB-lite"/>
    </source>
</evidence>
<evidence type="ECO:0000256" key="12">
    <source>
        <dbReference type="RuleBase" id="RU362033"/>
    </source>
</evidence>
<feature type="domain" description="P-type ATPase N-terminal" evidence="14">
    <location>
        <begin position="662"/>
        <end position="699"/>
    </location>
</feature>
<dbReference type="Pfam" id="PF00702">
    <property type="entry name" value="Hydrolase"/>
    <property type="match status" value="1"/>
</dbReference>
<dbReference type="Gene3D" id="3.40.1110.10">
    <property type="entry name" value="Calcium-transporting ATPase, cytoplasmic domain N"/>
    <property type="match status" value="1"/>
</dbReference>
<dbReference type="NCBIfam" id="TIGR01494">
    <property type="entry name" value="ATPase_P-type"/>
    <property type="match status" value="1"/>
</dbReference>
<evidence type="ECO:0000256" key="9">
    <source>
        <dbReference type="ARBA" id="ARBA00022989"/>
    </source>
</evidence>
<evidence type="ECO:0000256" key="5">
    <source>
        <dbReference type="ARBA" id="ARBA00022741"/>
    </source>
</evidence>
<dbReference type="InterPro" id="IPR018303">
    <property type="entry name" value="ATPase_P-typ_P_site"/>
</dbReference>
<evidence type="ECO:0000259" key="14">
    <source>
        <dbReference type="Pfam" id="PF16209"/>
    </source>
</evidence>
<dbReference type="InterPro" id="IPR023214">
    <property type="entry name" value="HAD_sf"/>
</dbReference>
<evidence type="ECO:0000256" key="8">
    <source>
        <dbReference type="ARBA" id="ARBA00022967"/>
    </source>
</evidence>
<dbReference type="SFLD" id="SFLDS00003">
    <property type="entry name" value="Haloacid_Dehalogenase"/>
    <property type="match status" value="1"/>
</dbReference>
<dbReference type="InterPro" id="IPR036412">
    <property type="entry name" value="HAD-like_sf"/>
</dbReference>
<proteinExistence type="inferred from homology"/>
<comment type="caution">
    <text evidence="16">The sequence shown here is derived from an EMBL/GenBank/DDBJ whole genome shotgun (WGS) entry which is preliminary data.</text>
</comment>
<evidence type="ECO:0000313" key="16">
    <source>
        <dbReference type="EMBL" id="CAK0840450.1"/>
    </source>
</evidence>
<dbReference type="InterPro" id="IPR032630">
    <property type="entry name" value="P_typ_ATPase_c"/>
</dbReference>
<evidence type="ECO:0000256" key="6">
    <source>
        <dbReference type="ARBA" id="ARBA00022840"/>
    </source>
</evidence>
<feature type="transmembrane region" description="Helical" evidence="12">
    <location>
        <begin position="920"/>
        <end position="940"/>
    </location>
</feature>
<comment type="similarity">
    <text evidence="2 12">Belongs to the cation transport ATPase (P-type) (TC 3.A.3) family. Type IV subfamily.</text>
</comment>
<dbReference type="NCBIfam" id="TIGR01652">
    <property type="entry name" value="ATPase-Plipid"/>
    <property type="match status" value="1"/>
</dbReference>
<feature type="compositionally biased region" description="Polar residues" evidence="13">
    <location>
        <begin position="741"/>
        <end position="750"/>
    </location>
</feature>
<dbReference type="SUPFAM" id="SSF81660">
    <property type="entry name" value="Metal cation-transporting ATPase, ATP-binding domain N"/>
    <property type="match status" value="1"/>
</dbReference>
<organism evidence="16 17">
    <name type="scientific">Prorocentrum cordatum</name>
    <dbReference type="NCBI Taxonomy" id="2364126"/>
    <lineage>
        <taxon>Eukaryota</taxon>
        <taxon>Sar</taxon>
        <taxon>Alveolata</taxon>
        <taxon>Dinophyceae</taxon>
        <taxon>Prorocentrales</taxon>
        <taxon>Prorocentraceae</taxon>
        <taxon>Prorocentrum</taxon>
    </lineage>
</organism>
<dbReference type="EMBL" id="CAUYUJ010014382">
    <property type="protein sequence ID" value="CAK0840450.1"/>
    <property type="molecule type" value="Genomic_DNA"/>
</dbReference>
<evidence type="ECO:0000256" key="3">
    <source>
        <dbReference type="ARBA" id="ARBA00022692"/>
    </source>
</evidence>
<dbReference type="Pfam" id="PF16212">
    <property type="entry name" value="PhoLip_ATPase_C"/>
    <property type="match status" value="1"/>
</dbReference>
<dbReference type="InterPro" id="IPR023298">
    <property type="entry name" value="ATPase_P-typ_TM_dom_sf"/>
</dbReference>
<dbReference type="InterPro" id="IPR044492">
    <property type="entry name" value="P_typ_ATPase_HD_dom"/>
</dbReference>
<evidence type="ECO:0000313" key="17">
    <source>
        <dbReference type="Proteomes" id="UP001189429"/>
    </source>
</evidence>
<keyword evidence="10 12" id="KW-0472">Membrane</keyword>
<feature type="region of interest" description="Disordered" evidence="13">
    <location>
        <begin position="1"/>
        <end position="73"/>
    </location>
</feature>
<feature type="transmembrane region" description="Helical" evidence="12">
    <location>
        <begin position="960"/>
        <end position="978"/>
    </location>
</feature>
<feature type="transmembrane region" description="Helical" evidence="12">
    <location>
        <begin position="1454"/>
        <end position="1476"/>
    </location>
</feature>
<keyword evidence="9 12" id="KW-1133">Transmembrane helix</keyword>
<evidence type="ECO:0000256" key="10">
    <source>
        <dbReference type="ARBA" id="ARBA00023136"/>
    </source>
</evidence>
<dbReference type="PRINTS" id="PR00119">
    <property type="entry name" value="CATATPASE"/>
</dbReference>
<dbReference type="SFLD" id="SFLDG00002">
    <property type="entry name" value="C1.7:_P-type_atpase_like"/>
    <property type="match status" value="1"/>
</dbReference>
<dbReference type="SUPFAM" id="SSF56784">
    <property type="entry name" value="HAD-like"/>
    <property type="match status" value="1"/>
</dbReference>
<dbReference type="SUPFAM" id="SSF81653">
    <property type="entry name" value="Calcium ATPase, transduction domain A"/>
    <property type="match status" value="1"/>
</dbReference>
<dbReference type="Gene3D" id="2.70.150.10">
    <property type="entry name" value="Calcium-transporting ATPase, cytoplasmic transduction domain A"/>
    <property type="match status" value="1"/>
</dbReference>
<evidence type="ECO:0000256" key="4">
    <source>
        <dbReference type="ARBA" id="ARBA00022723"/>
    </source>
</evidence>
<feature type="compositionally biased region" description="Pro residues" evidence="13">
    <location>
        <begin position="41"/>
        <end position="57"/>
    </location>
</feature>